<dbReference type="AlphaFoldDB" id="A0A8X7WFV8"/>
<proteinExistence type="predicted"/>
<dbReference type="Proteomes" id="UP000886595">
    <property type="component" value="Unassembled WGS sequence"/>
</dbReference>
<keyword evidence="4" id="KW-1185">Reference proteome</keyword>
<accession>A0A8X7WFV8</accession>
<name>A0A8X7WFV8_BRACI</name>
<evidence type="ECO:0000313" key="4">
    <source>
        <dbReference type="Proteomes" id="UP000886595"/>
    </source>
</evidence>
<gene>
    <name evidence="3" type="ORF">Bca52824_001224</name>
</gene>
<keyword evidence="2" id="KW-0732">Signal</keyword>
<feature type="chain" id="PRO_5036470649" evidence="2">
    <location>
        <begin position="41"/>
        <end position="386"/>
    </location>
</feature>
<reference evidence="3 4" key="1">
    <citation type="submission" date="2020-02" db="EMBL/GenBank/DDBJ databases">
        <authorList>
            <person name="Ma Q."/>
            <person name="Huang Y."/>
            <person name="Song X."/>
            <person name="Pei D."/>
        </authorList>
    </citation>
    <scope>NUCLEOTIDE SEQUENCE [LARGE SCALE GENOMIC DNA]</scope>
    <source>
        <strain evidence="3">Sxm20200214</strain>
        <tissue evidence="3">Leaf</tissue>
    </source>
</reference>
<protein>
    <submittedName>
        <fullName evidence="3">Uncharacterized protein</fullName>
    </submittedName>
</protein>
<dbReference type="EMBL" id="JAAMPC010000001">
    <property type="protein sequence ID" value="KAG2330044.1"/>
    <property type="molecule type" value="Genomic_DNA"/>
</dbReference>
<comment type="caution">
    <text evidence="3">The sequence shown here is derived from an EMBL/GenBank/DDBJ whole genome shotgun (WGS) entry which is preliminary data.</text>
</comment>
<evidence type="ECO:0000256" key="1">
    <source>
        <dbReference type="SAM" id="MobiDB-lite"/>
    </source>
</evidence>
<sequence length="386" mass="42999">MWSSHAGSHVCRWAGGHWDGSRSLVFRLGLIWTCPGVVGGAQDVQASSVSWEHTQMFRGEGRMPDSTPKGQHSLKGGCSAETSLMGVPWMGSLLDVVHWIVIHDGSWFDVGFDHGVNHGSDPLMRHMGVLVSEEPCGVQGPIRLDPTASKGEEMDDLIHGWWIKVSDLIDQRMHRVHERTWFQESTRLRHGGTKPSLGRFRGDATWLVYEWACDQMDQLGLGISQGVVGGAQDVQVTAIGEWVRSGPLMKSMARNETEGMQWLPLCPGNTLKWSEEKGECQTPLPKANTASKLDVVHWIVIHDGSWFDVGFDHGVNHGSDPLMRHMEVLVSEEPCGVQSPIRLDPTASKRKGESTRLRHGGTKPDLGRFRYEVLGHRPDWSWSRSI</sequence>
<feature type="region of interest" description="Disordered" evidence="1">
    <location>
        <begin position="341"/>
        <end position="361"/>
    </location>
</feature>
<evidence type="ECO:0000256" key="2">
    <source>
        <dbReference type="SAM" id="SignalP"/>
    </source>
</evidence>
<organism evidence="3 4">
    <name type="scientific">Brassica carinata</name>
    <name type="common">Ethiopian mustard</name>
    <name type="synonym">Abyssinian cabbage</name>
    <dbReference type="NCBI Taxonomy" id="52824"/>
    <lineage>
        <taxon>Eukaryota</taxon>
        <taxon>Viridiplantae</taxon>
        <taxon>Streptophyta</taxon>
        <taxon>Embryophyta</taxon>
        <taxon>Tracheophyta</taxon>
        <taxon>Spermatophyta</taxon>
        <taxon>Magnoliopsida</taxon>
        <taxon>eudicotyledons</taxon>
        <taxon>Gunneridae</taxon>
        <taxon>Pentapetalae</taxon>
        <taxon>rosids</taxon>
        <taxon>malvids</taxon>
        <taxon>Brassicales</taxon>
        <taxon>Brassicaceae</taxon>
        <taxon>Brassiceae</taxon>
        <taxon>Brassica</taxon>
    </lineage>
</organism>
<dbReference type="OrthoDB" id="10645117at2759"/>
<evidence type="ECO:0000313" key="3">
    <source>
        <dbReference type="EMBL" id="KAG2330044.1"/>
    </source>
</evidence>
<feature type="signal peptide" evidence="2">
    <location>
        <begin position="1"/>
        <end position="40"/>
    </location>
</feature>